<evidence type="ECO:0000256" key="1">
    <source>
        <dbReference type="SAM" id="Phobius"/>
    </source>
</evidence>
<keyword evidence="1" id="KW-1133">Transmembrane helix</keyword>
<protein>
    <submittedName>
        <fullName evidence="2">Uncharacterized protein</fullName>
    </submittedName>
</protein>
<keyword evidence="1" id="KW-0812">Transmembrane</keyword>
<sequence>MNVYKTRIGALIVWVLMILLTRYGGWYESDMPKGVVVIPSWPKTIIGTSIVMLIALRLRKLYWSKLMNHLEGGSND</sequence>
<proteinExistence type="predicted"/>
<gene>
    <name evidence="2" type="ORF">UFOVP629_92</name>
</gene>
<reference evidence="2" key="1">
    <citation type="submission" date="2020-04" db="EMBL/GenBank/DDBJ databases">
        <authorList>
            <person name="Chiriac C."/>
            <person name="Salcher M."/>
            <person name="Ghai R."/>
            <person name="Kavagutti S V."/>
        </authorList>
    </citation>
    <scope>NUCLEOTIDE SEQUENCE</scope>
</reference>
<keyword evidence="1" id="KW-0472">Membrane</keyword>
<feature type="transmembrane region" description="Helical" evidence="1">
    <location>
        <begin position="40"/>
        <end position="58"/>
    </location>
</feature>
<organism evidence="2">
    <name type="scientific">uncultured Caudovirales phage</name>
    <dbReference type="NCBI Taxonomy" id="2100421"/>
    <lineage>
        <taxon>Viruses</taxon>
        <taxon>Duplodnaviria</taxon>
        <taxon>Heunggongvirae</taxon>
        <taxon>Uroviricota</taxon>
        <taxon>Caudoviricetes</taxon>
        <taxon>Peduoviridae</taxon>
        <taxon>Maltschvirus</taxon>
        <taxon>Maltschvirus maltsch</taxon>
    </lineage>
</organism>
<dbReference type="EMBL" id="LR796612">
    <property type="protein sequence ID" value="CAB4154361.1"/>
    <property type="molecule type" value="Genomic_DNA"/>
</dbReference>
<accession>A0A6J5NA82</accession>
<evidence type="ECO:0000313" key="2">
    <source>
        <dbReference type="EMBL" id="CAB4154361.1"/>
    </source>
</evidence>
<name>A0A6J5NA82_9CAUD</name>